<keyword evidence="1 6" id="KW-1277">Toxin-antitoxin system</keyword>
<keyword evidence="3" id="KW-0808">Transferase</keyword>
<evidence type="ECO:0000256" key="1">
    <source>
        <dbReference type="ARBA" id="ARBA00022649"/>
    </source>
</evidence>
<reference evidence="9" key="1">
    <citation type="journal article" date="2019" name="Int. J. Syst. Evol. Microbiol.">
        <title>The Global Catalogue of Microorganisms (GCM) 10K type strain sequencing project: providing services to taxonomists for standard genome sequencing and annotation.</title>
        <authorList>
            <consortium name="The Broad Institute Genomics Platform"/>
            <consortium name="The Broad Institute Genome Sequencing Center for Infectious Disease"/>
            <person name="Wu L."/>
            <person name="Ma J."/>
        </authorList>
    </citation>
    <scope>NUCLEOTIDE SEQUENCE [LARGE SCALE GENOMIC DNA]</scope>
    <source>
        <strain evidence="9">CCUG 54822</strain>
    </source>
</reference>
<gene>
    <name evidence="8" type="ORF">ACFQ4A_00025</name>
</gene>
<evidence type="ECO:0000313" key="9">
    <source>
        <dbReference type="Proteomes" id="UP001597178"/>
    </source>
</evidence>
<evidence type="ECO:0000256" key="6">
    <source>
        <dbReference type="PROSITE-ProRule" id="PRU01362"/>
    </source>
</evidence>
<comment type="caution">
    <text evidence="6">Lacks conserved residue(s) required for the propagation of feature annotation.</text>
</comment>
<evidence type="ECO:0000256" key="3">
    <source>
        <dbReference type="ARBA" id="ARBA00022679"/>
    </source>
</evidence>
<dbReference type="EMBL" id="JBHTNH010000001">
    <property type="protein sequence ID" value="MFD1360058.1"/>
    <property type="molecule type" value="Genomic_DNA"/>
</dbReference>
<evidence type="ECO:0000256" key="5">
    <source>
        <dbReference type="ARBA" id="ARBA00023125"/>
    </source>
</evidence>
<sequence length="108" mass="13020">MSIISDAGKKFVFTDGHAIMALTDFYHDLKDLNQVDWNVMNTQYWNDTNEDPDRKRRRQAEFLVHQSVELDLFLGIGVYNEWMKRQVKDILLTHNIDMYVLVRRNFYF</sequence>
<keyword evidence="2" id="KW-0328">Glycosyltransferase</keyword>
<organism evidence="8 9">
    <name type="scientific">Lentibacillus salinarum</name>
    <dbReference type="NCBI Taxonomy" id="446820"/>
    <lineage>
        <taxon>Bacteria</taxon>
        <taxon>Bacillati</taxon>
        <taxon>Bacillota</taxon>
        <taxon>Bacilli</taxon>
        <taxon>Bacillales</taxon>
        <taxon>Bacillaceae</taxon>
        <taxon>Lentibacillus</taxon>
    </lineage>
</organism>
<feature type="domain" description="DarT" evidence="7">
    <location>
        <begin position="1"/>
        <end position="108"/>
    </location>
</feature>
<keyword evidence="5 6" id="KW-0238">DNA-binding</keyword>
<protein>
    <submittedName>
        <fullName evidence="8">DUF4433 domain-containing protein</fullName>
    </submittedName>
</protein>
<evidence type="ECO:0000259" key="7">
    <source>
        <dbReference type="PROSITE" id="PS52018"/>
    </source>
</evidence>
<accession>A0ABW3ZQB1</accession>
<dbReference type="PROSITE" id="PS52018">
    <property type="entry name" value="DART"/>
    <property type="match status" value="1"/>
</dbReference>
<name>A0ABW3ZQB1_9BACI</name>
<proteinExistence type="inferred from homology"/>
<dbReference type="InterPro" id="IPR029494">
    <property type="entry name" value="DarT"/>
</dbReference>
<keyword evidence="9" id="KW-1185">Reference proteome</keyword>
<dbReference type="RefSeq" id="WP_382396911.1">
    <property type="nucleotide sequence ID" value="NZ_JBHTNH010000001.1"/>
</dbReference>
<keyword evidence="4" id="KW-0548">Nucleotidyltransferase</keyword>
<dbReference type="Pfam" id="PF14487">
    <property type="entry name" value="DarT"/>
    <property type="match status" value="1"/>
</dbReference>
<comment type="caution">
    <text evidence="8">The sequence shown here is derived from an EMBL/GenBank/DDBJ whole genome shotgun (WGS) entry which is preliminary data.</text>
</comment>
<evidence type="ECO:0000256" key="4">
    <source>
        <dbReference type="ARBA" id="ARBA00022695"/>
    </source>
</evidence>
<evidence type="ECO:0000313" key="8">
    <source>
        <dbReference type="EMBL" id="MFD1360058.1"/>
    </source>
</evidence>
<evidence type="ECO:0000256" key="2">
    <source>
        <dbReference type="ARBA" id="ARBA00022676"/>
    </source>
</evidence>
<comment type="similarity">
    <text evidence="6">Belongs to the DarT ADP-ribosyltransferase family.</text>
</comment>
<dbReference type="Proteomes" id="UP001597178">
    <property type="component" value="Unassembled WGS sequence"/>
</dbReference>